<feature type="compositionally biased region" description="Polar residues" evidence="1">
    <location>
        <begin position="464"/>
        <end position="479"/>
    </location>
</feature>
<feature type="region of interest" description="Disordered" evidence="1">
    <location>
        <begin position="246"/>
        <end position="268"/>
    </location>
</feature>
<organism evidence="2 3">
    <name type="scientific">Skeletonema marinoi</name>
    <dbReference type="NCBI Taxonomy" id="267567"/>
    <lineage>
        <taxon>Eukaryota</taxon>
        <taxon>Sar</taxon>
        <taxon>Stramenopiles</taxon>
        <taxon>Ochrophyta</taxon>
        <taxon>Bacillariophyta</taxon>
        <taxon>Coscinodiscophyceae</taxon>
        <taxon>Thalassiosirophycidae</taxon>
        <taxon>Thalassiosirales</taxon>
        <taxon>Skeletonemataceae</taxon>
        <taxon>Skeletonema</taxon>
        <taxon>Skeletonema marinoi-dohrnii complex</taxon>
    </lineage>
</organism>
<evidence type="ECO:0000256" key="1">
    <source>
        <dbReference type="SAM" id="MobiDB-lite"/>
    </source>
</evidence>
<evidence type="ECO:0000313" key="3">
    <source>
        <dbReference type="Proteomes" id="UP001224775"/>
    </source>
</evidence>
<dbReference type="Proteomes" id="UP001224775">
    <property type="component" value="Unassembled WGS sequence"/>
</dbReference>
<feature type="region of interest" description="Disordered" evidence="1">
    <location>
        <begin position="45"/>
        <end position="71"/>
    </location>
</feature>
<dbReference type="EMBL" id="JATAAI010000009">
    <property type="protein sequence ID" value="KAK1743355.1"/>
    <property type="molecule type" value="Genomic_DNA"/>
</dbReference>
<protein>
    <submittedName>
        <fullName evidence="2">Uncharacterized protein</fullName>
    </submittedName>
</protein>
<comment type="caution">
    <text evidence="2">The sequence shown here is derived from an EMBL/GenBank/DDBJ whole genome shotgun (WGS) entry which is preliminary data.</text>
</comment>
<gene>
    <name evidence="2" type="ORF">QTG54_005976</name>
</gene>
<sequence length="518" mass="57370">MLSLPKLETLIKIEATIWINSKGKFVSLPVEEFYTLARTHEWTGSTVSRGDSKDDITHAKGKNHASSTKLSKEVEELTQQLSEEERLLFNLMAVSSWKSSEMTSKLYPLFQIVTTDNNKYQLEMLKPPESVTMAVSSPNSVSPTKAKTQLASVPRSEVLRNMYVQSKKYTALVNDSTQTDSKSWWENASNTAQMILDHRKLNAEKMNTKTEAVEAAKNIPASAAIITTNDEIFTGKKMTLEERVRAKSQLRKKSSSTSTVDKTLSASTSRQSEEKALLELADALRSYSQRRGGSASNAGRLPMSDFVKDANVAWNAIVHNESVDKTTAGGKKLETSRTIVTPVTSIDLSRVLFHLRIKMSCGAGYDSKGVDSGDVTNKRQMENYVLELLKKLAKQIPNWIHLRAIPSSLSATTKERKPKEFVAAATASKQSTMDRKSMRSAIIVIRNDAVDYAKDVRAKLGGRTHQSNSLGKGKNNSRNAPIGGKKRSLKDFLGQNNAAADAIVPPSFLKRYDKMLKE</sequence>
<feature type="region of interest" description="Disordered" evidence="1">
    <location>
        <begin position="461"/>
        <end position="488"/>
    </location>
</feature>
<keyword evidence="3" id="KW-1185">Reference proteome</keyword>
<evidence type="ECO:0000313" key="2">
    <source>
        <dbReference type="EMBL" id="KAK1743355.1"/>
    </source>
</evidence>
<feature type="compositionally biased region" description="Low complexity" evidence="1">
    <location>
        <begin position="255"/>
        <end position="265"/>
    </location>
</feature>
<dbReference type="AlphaFoldDB" id="A0AAD9DF08"/>
<name>A0AAD9DF08_9STRA</name>
<proteinExistence type="predicted"/>
<reference evidence="2" key="1">
    <citation type="submission" date="2023-06" db="EMBL/GenBank/DDBJ databases">
        <title>Survivors Of The Sea: Transcriptome response of Skeletonema marinoi to long-term dormancy.</title>
        <authorList>
            <person name="Pinder M.I.M."/>
            <person name="Kourtchenko O."/>
            <person name="Robertson E.K."/>
            <person name="Larsson T."/>
            <person name="Maumus F."/>
            <person name="Osuna-Cruz C.M."/>
            <person name="Vancaester E."/>
            <person name="Stenow R."/>
            <person name="Vandepoele K."/>
            <person name="Ploug H."/>
            <person name="Bruchert V."/>
            <person name="Godhe A."/>
            <person name="Topel M."/>
        </authorList>
    </citation>
    <scope>NUCLEOTIDE SEQUENCE</scope>
    <source>
        <strain evidence="2">R05AC</strain>
    </source>
</reference>
<accession>A0AAD9DF08</accession>